<dbReference type="RefSeq" id="XP_067715039.1">
    <property type="nucleotide sequence ID" value="XM_067858938.1"/>
</dbReference>
<feature type="region of interest" description="Disordered" evidence="1">
    <location>
        <begin position="53"/>
        <end position="73"/>
    </location>
</feature>
<evidence type="ECO:0000256" key="1">
    <source>
        <dbReference type="SAM" id="MobiDB-lite"/>
    </source>
</evidence>
<organism evidence="2 3">
    <name type="scientific">Babesia caballi</name>
    <dbReference type="NCBI Taxonomy" id="5871"/>
    <lineage>
        <taxon>Eukaryota</taxon>
        <taxon>Sar</taxon>
        <taxon>Alveolata</taxon>
        <taxon>Apicomplexa</taxon>
        <taxon>Aconoidasida</taxon>
        <taxon>Piroplasmida</taxon>
        <taxon>Babesiidae</taxon>
        <taxon>Babesia</taxon>
    </lineage>
</organism>
<dbReference type="GeneID" id="94194451"/>
<proteinExistence type="predicted"/>
<reference evidence="2 3" key="1">
    <citation type="submission" date="2021-06" db="EMBL/GenBank/DDBJ databases">
        <title>Genome sequence of Babesia caballi.</title>
        <authorList>
            <person name="Yamagishi J."/>
            <person name="Kidaka T."/>
            <person name="Ochi A."/>
        </authorList>
    </citation>
    <scope>NUCLEOTIDE SEQUENCE [LARGE SCALE GENOMIC DNA]</scope>
    <source>
        <strain evidence="2">USDA-D6B2</strain>
    </source>
</reference>
<accession>A0AAV4LTP8</accession>
<feature type="compositionally biased region" description="Basic residues" evidence="1">
    <location>
        <begin position="57"/>
        <end position="73"/>
    </location>
</feature>
<evidence type="ECO:0000313" key="3">
    <source>
        <dbReference type="Proteomes" id="UP001497744"/>
    </source>
</evidence>
<sequence>MRQPRRTPPTPALTPVLAPAVARVLPVIRLPRRDVRAVTACRSVNRPLGLQLLAAPSRRHGPNHQPRRNRQPRVHLRTVARGGPQGVQLVRLLRGRVAQRQPDHLHQLLLDPVLPLAQSRENAAYALEEVLTQQVQLLPHQRLQDRAAPVPHNVEGVVVDDHVRRNPQRQPERRVQLVGQQRLVLERREHHVLEPRHQNRHDALAPPSVAWPAILEGHVQLVARDEHGRMTPLPQPQLKPVQPPLDEERQRLDGALPHLRLLREPQPPQPPEYAHPHLLLSGPRRAPRPEEVARRGHLLRELEHQRHHAEHPVVVAAVGAPREHEDGLDEGQARLVPQVLRRVLHQRREDVDQRRRRAPAVRLGHVLRSVHEAVDDARAQRQNLRHGHADRLEPVDDVHGVAGVVAQRLVEHADPRVDRAHARLLPREAQAHDVPADGLDHVLYLAPVPRQRHHHPRQQHHRVVLPRERQRLRELAQQIRPRPAPALYRPHELLRPRVQRPPHHRQLARQQLPFPRRGAEARVRRVVRLGQQRYGDVEAKVRHEPLEHLEVVHLQPLKRPKRLVQRRLPLLRQPLEDRDHHLDLPLQPLEVRAGGHPQSPRDEDEGQQVLHEALPRRVLQRVRVVEHHRAQAADVQQVERPGLHGAPAVVRRELTLDQRQVPRERLDAARVQLLPPEHAANHQQRLRREQRLLAVCAHHTAVQHVHRRQHPVHCQRRLHRLQVRPVRRVGNADPCRLPDDSVRHVAEVHRARVRIQPDCEYGQHLRAAAALLPLLQPVDLLRYQLLALAALVHVLEELVQVVLLDHTQLLDRELDHVHQQPPRRLAVHVVQQVVRLHDRHEPLHPHYPPLQPLRGRRIDQLQLHEVEERQKEPHRSPVRLLAVVAVVEAVVQYLRQRRAAAAQQRPVRQHVLDGAVKFVFRERVQLRHLEQHSLRHRGDGDHQHLRRALRLQILHEAQRLASRDAAEAADDLEDQLDVHDRRRRKRGCMPRAGPRGPSAGRQSLGHVAACFLGLYRARKQALHQLPHPALHDGSDHLPLHFEHRVEEEEAAPQNVLVHHYGRRLRERLQDRLHRAQIHCLVHLLELCNRLEHLEEHVHVYVQLVVVHADSDGLLAPCPHRTAQVEELDDAEELLYRRGVRH</sequence>
<dbReference type="Proteomes" id="UP001497744">
    <property type="component" value="Unassembled WGS sequence"/>
</dbReference>
<feature type="region of interest" description="Disordered" evidence="1">
    <location>
        <begin position="264"/>
        <end position="286"/>
    </location>
</feature>
<evidence type="ECO:0000313" key="2">
    <source>
        <dbReference type="EMBL" id="GIX62970.1"/>
    </source>
</evidence>
<protein>
    <submittedName>
        <fullName evidence="2">Uncharacterized protein</fullName>
    </submittedName>
</protein>
<comment type="caution">
    <text evidence="2">The sequence shown here is derived from an EMBL/GenBank/DDBJ whole genome shotgun (WGS) entry which is preliminary data.</text>
</comment>
<keyword evidence="3" id="KW-1185">Reference proteome</keyword>
<dbReference type="EMBL" id="BPLF01000002">
    <property type="protein sequence ID" value="GIX62970.1"/>
    <property type="molecule type" value="Genomic_DNA"/>
</dbReference>
<gene>
    <name evidence="2" type="ORF">BcabD6B2_24050</name>
</gene>
<dbReference type="AlphaFoldDB" id="A0AAV4LTP8"/>
<feature type="region of interest" description="Disordered" evidence="1">
    <location>
        <begin position="965"/>
        <end position="1000"/>
    </location>
</feature>
<name>A0AAV4LTP8_BABCB</name>